<dbReference type="Proteomes" id="UP000003082">
    <property type="component" value="Unassembled WGS sequence"/>
</dbReference>
<dbReference type="STRING" id="553218.CAMRE0001_2462"/>
<keyword evidence="2" id="KW-1185">Reference proteome</keyword>
<comment type="caution">
    <text evidence="1">The sequence shown here is derived from an EMBL/GenBank/DDBJ whole genome shotgun (WGS) entry which is preliminary data.</text>
</comment>
<dbReference type="AlphaFoldDB" id="B9D1V7"/>
<evidence type="ECO:0000313" key="1">
    <source>
        <dbReference type="EMBL" id="EEF14063.1"/>
    </source>
</evidence>
<proteinExistence type="predicted"/>
<accession>B9D1V7</accession>
<evidence type="ECO:0000313" key="2">
    <source>
        <dbReference type="Proteomes" id="UP000003082"/>
    </source>
</evidence>
<dbReference type="EMBL" id="ACFU01000010">
    <property type="protein sequence ID" value="EEF14063.1"/>
    <property type="molecule type" value="Genomic_DNA"/>
</dbReference>
<dbReference type="RefSeq" id="WP_002944636.1">
    <property type="nucleotide sequence ID" value="NZ_ACFU01000010.1"/>
</dbReference>
<protein>
    <submittedName>
        <fullName evidence="1">Uncharacterized protein</fullName>
    </submittedName>
</protein>
<gene>
    <name evidence="1" type="ORF">CAMRE0001_2462</name>
</gene>
<reference evidence="1 2" key="1">
    <citation type="submission" date="2008-08" db="EMBL/GenBank/DDBJ databases">
        <authorList>
            <person name="Madupu R."/>
            <person name="Durkin A.S."/>
            <person name="Torralba M."/>
            <person name="Methe B."/>
            <person name="Sutton G.G."/>
            <person name="Strausberg R.L."/>
            <person name="Nelson K.E."/>
        </authorList>
    </citation>
    <scope>NUCLEOTIDE SEQUENCE [LARGE SCALE GENOMIC DNA]</scope>
    <source>
        <strain evidence="1 2">RM3267</strain>
    </source>
</reference>
<organism evidence="1 2">
    <name type="scientific">Campylobacter rectus RM3267</name>
    <dbReference type="NCBI Taxonomy" id="553218"/>
    <lineage>
        <taxon>Bacteria</taxon>
        <taxon>Pseudomonadati</taxon>
        <taxon>Campylobacterota</taxon>
        <taxon>Epsilonproteobacteria</taxon>
        <taxon>Campylobacterales</taxon>
        <taxon>Campylobacteraceae</taxon>
        <taxon>Campylobacter</taxon>
    </lineage>
</organism>
<sequence>MSIEFILIAVLAAWVGVDERRITRLEKEVEDLRKDEKCKR</sequence>
<name>B9D1V7_CAMRE</name>